<proteinExistence type="predicted"/>
<dbReference type="Proteomes" id="UP000313359">
    <property type="component" value="Unassembled WGS sequence"/>
</dbReference>
<feature type="domain" description="DUF6697" evidence="1">
    <location>
        <begin position="42"/>
        <end position="216"/>
    </location>
</feature>
<evidence type="ECO:0000313" key="2">
    <source>
        <dbReference type="EMBL" id="RPD55130.1"/>
    </source>
</evidence>
<protein>
    <recommendedName>
        <fullName evidence="1">DUF6697 domain-containing protein</fullName>
    </recommendedName>
</protein>
<evidence type="ECO:0000259" key="1">
    <source>
        <dbReference type="Pfam" id="PF20411"/>
    </source>
</evidence>
<gene>
    <name evidence="2" type="ORF">L227DRAFT_510593</name>
</gene>
<keyword evidence="3" id="KW-1185">Reference proteome</keyword>
<reference evidence="2" key="1">
    <citation type="journal article" date="2018" name="Genome Biol. Evol.">
        <title>Genomics and development of Lentinus tigrinus, a white-rot wood-decaying mushroom with dimorphic fruiting bodies.</title>
        <authorList>
            <person name="Wu B."/>
            <person name="Xu Z."/>
            <person name="Knudson A."/>
            <person name="Carlson A."/>
            <person name="Chen N."/>
            <person name="Kovaka S."/>
            <person name="LaButti K."/>
            <person name="Lipzen A."/>
            <person name="Pennachio C."/>
            <person name="Riley R."/>
            <person name="Schakwitz W."/>
            <person name="Umezawa K."/>
            <person name="Ohm R.A."/>
            <person name="Grigoriev I.V."/>
            <person name="Nagy L.G."/>
            <person name="Gibbons J."/>
            <person name="Hibbett D."/>
        </authorList>
    </citation>
    <scope>NUCLEOTIDE SEQUENCE [LARGE SCALE GENOMIC DNA]</scope>
    <source>
        <strain evidence="2">ALCF2SS1-6</strain>
    </source>
</reference>
<dbReference type="Pfam" id="PF20411">
    <property type="entry name" value="DUF6697"/>
    <property type="match status" value="1"/>
</dbReference>
<evidence type="ECO:0000313" key="3">
    <source>
        <dbReference type="Proteomes" id="UP000313359"/>
    </source>
</evidence>
<dbReference type="InterPro" id="IPR046520">
    <property type="entry name" value="DUF6697"/>
</dbReference>
<organism evidence="2 3">
    <name type="scientific">Lentinus tigrinus ALCF2SS1-6</name>
    <dbReference type="NCBI Taxonomy" id="1328759"/>
    <lineage>
        <taxon>Eukaryota</taxon>
        <taxon>Fungi</taxon>
        <taxon>Dikarya</taxon>
        <taxon>Basidiomycota</taxon>
        <taxon>Agaricomycotina</taxon>
        <taxon>Agaricomycetes</taxon>
        <taxon>Polyporales</taxon>
        <taxon>Polyporaceae</taxon>
        <taxon>Lentinus</taxon>
    </lineage>
</organism>
<dbReference type="EMBL" id="ML122298">
    <property type="protein sequence ID" value="RPD55130.1"/>
    <property type="molecule type" value="Genomic_DNA"/>
</dbReference>
<dbReference type="STRING" id="1328759.A0A5C2RWA1"/>
<feature type="non-terminal residue" evidence="2">
    <location>
        <position position="1"/>
    </location>
</feature>
<dbReference type="OrthoDB" id="3176940at2759"/>
<dbReference type="AlphaFoldDB" id="A0A5C2RWA1"/>
<name>A0A5C2RWA1_9APHY</name>
<sequence>PEVKIKQEALLSDDFLQEALGWDAIAHRYPIPLPKALAEHKFHRHYIHSLYGGNQQDVFVTPSADKVAWHGVDDFSFLSLDYNPHAPTRPGYSGLYFSSSRAEEPEFARLRRVFVRTRKTPAEWMYMGQYRFEAGMSLTGEKWRQQKEKVRRSWAEGLRGQRWGESILLRVWFRREHGAGYEPTKEEASDAAGRIAAIRAQISAEDIIGAFDRGEEVGSPSSVLSACNALNEFTVRLPGDDHVQDDLPGI</sequence>
<accession>A0A5C2RWA1</accession>